<dbReference type="Proteomes" id="UP000635477">
    <property type="component" value="Unassembled WGS sequence"/>
</dbReference>
<reference evidence="4" key="1">
    <citation type="journal article" date="2020" name="BMC Genomics">
        <title>Correction to: Identification and distribution of gene clusters required for synthesis of sphingolipid metabolism inhibitors in diverse species of the filamentous fungus Fusarium.</title>
        <authorList>
            <person name="Kim H.S."/>
            <person name="Lohmar J.M."/>
            <person name="Busman M."/>
            <person name="Brown D.W."/>
            <person name="Naumann T.A."/>
            <person name="Divon H.H."/>
            <person name="Lysoe E."/>
            <person name="Uhlig S."/>
            <person name="Proctor R.H."/>
        </authorList>
    </citation>
    <scope>NUCLEOTIDE SEQUENCE</scope>
    <source>
        <strain evidence="4">NRRL 22465</strain>
    </source>
</reference>
<dbReference type="EMBL" id="JABEYC010000322">
    <property type="protein sequence ID" value="KAF4979048.1"/>
    <property type="molecule type" value="Genomic_DNA"/>
</dbReference>
<dbReference type="SUPFAM" id="SSF51735">
    <property type="entry name" value="NAD(P)-binding Rossmann-fold domains"/>
    <property type="match status" value="1"/>
</dbReference>
<dbReference type="OrthoDB" id="191139at2759"/>
<comment type="caution">
    <text evidence="4">The sequence shown here is derived from an EMBL/GenBank/DDBJ whole genome shotgun (WGS) entry which is preliminary data.</text>
</comment>
<gene>
    <name evidence="4" type="ORF">FZEAL_4679</name>
</gene>
<dbReference type="Gene3D" id="3.40.50.720">
    <property type="entry name" value="NAD(P)-binding Rossmann-like Domain"/>
    <property type="match status" value="1"/>
</dbReference>
<evidence type="ECO:0000256" key="1">
    <source>
        <dbReference type="ARBA" id="ARBA00006484"/>
    </source>
</evidence>
<dbReference type="Pfam" id="PF00106">
    <property type="entry name" value="adh_short"/>
    <property type="match status" value="1"/>
</dbReference>
<reference evidence="4" key="2">
    <citation type="submission" date="2020-05" db="EMBL/GenBank/DDBJ databases">
        <authorList>
            <person name="Kim H.-S."/>
            <person name="Proctor R.H."/>
            <person name="Brown D.W."/>
        </authorList>
    </citation>
    <scope>NUCLEOTIDE SEQUENCE</scope>
    <source>
        <strain evidence="4">NRRL 22465</strain>
    </source>
</reference>
<keyword evidence="5" id="KW-1185">Reference proteome</keyword>
<sequence>MSANLNIMRQSFFAGTPKFTQKDVPDLSGKVMIVTGSNTGVGKQVTQILYARNAKVYMMARSVEKNNKAREDIQAACPTSSGELICLPLDLADIPSVQSTAAEFLRREDKLHVLFNNAGVGWPELGSKSKQGYELQLGVNCLGSFALTQQLTPTLASTAKTAPEGTVRVVWTSSTAALATPTKNFMERINVMEGKGTHELYCLSKLGNYFHATEYAARHKQDGIVSISLNPGNLDSELWRSQGAFFHWFLRKTLLHPTINGAYTTLFSGLSPQITLEKSGTFIAPWGRLWSVPHDMASGSKLETEGGTGIAKRFWEWTEAQVKLHTSSGSK</sequence>
<keyword evidence="2" id="KW-0521">NADP</keyword>
<dbReference type="PANTHER" id="PTHR24320">
    <property type="entry name" value="RETINOL DEHYDROGENASE"/>
    <property type="match status" value="1"/>
</dbReference>
<dbReference type="PRINTS" id="PR00081">
    <property type="entry name" value="GDHRDH"/>
</dbReference>
<organism evidence="4 5">
    <name type="scientific">Fusarium zealandicum</name>
    <dbReference type="NCBI Taxonomy" id="1053134"/>
    <lineage>
        <taxon>Eukaryota</taxon>
        <taxon>Fungi</taxon>
        <taxon>Dikarya</taxon>
        <taxon>Ascomycota</taxon>
        <taxon>Pezizomycotina</taxon>
        <taxon>Sordariomycetes</taxon>
        <taxon>Hypocreomycetidae</taxon>
        <taxon>Hypocreales</taxon>
        <taxon>Nectriaceae</taxon>
        <taxon>Fusarium</taxon>
        <taxon>Fusarium staphyleae species complex</taxon>
    </lineage>
</organism>
<dbReference type="InterPro" id="IPR036291">
    <property type="entry name" value="NAD(P)-bd_dom_sf"/>
</dbReference>
<evidence type="ECO:0000256" key="2">
    <source>
        <dbReference type="ARBA" id="ARBA00022857"/>
    </source>
</evidence>
<evidence type="ECO:0008006" key="6">
    <source>
        <dbReference type="Google" id="ProtNLM"/>
    </source>
</evidence>
<keyword evidence="3" id="KW-0560">Oxidoreductase</keyword>
<dbReference type="AlphaFoldDB" id="A0A8H4ULB5"/>
<evidence type="ECO:0000313" key="4">
    <source>
        <dbReference type="EMBL" id="KAF4979048.1"/>
    </source>
</evidence>
<accession>A0A8H4ULB5</accession>
<evidence type="ECO:0000313" key="5">
    <source>
        <dbReference type="Proteomes" id="UP000635477"/>
    </source>
</evidence>
<proteinExistence type="inferred from homology"/>
<dbReference type="InterPro" id="IPR002347">
    <property type="entry name" value="SDR_fam"/>
</dbReference>
<protein>
    <recommendedName>
        <fullName evidence="6">Short-chain dehydrogenase</fullName>
    </recommendedName>
</protein>
<evidence type="ECO:0000256" key="3">
    <source>
        <dbReference type="ARBA" id="ARBA00023002"/>
    </source>
</evidence>
<comment type="similarity">
    <text evidence="1">Belongs to the short-chain dehydrogenases/reductases (SDR) family.</text>
</comment>
<dbReference type="PANTHER" id="PTHR24320:SF236">
    <property type="entry name" value="SHORT-CHAIN DEHYDROGENASE-RELATED"/>
    <property type="match status" value="1"/>
</dbReference>
<name>A0A8H4ULB5_9HYPO</name>
<dbReference type="GO" id="GO:0016491">
    <property type="term" value="F:oxidoreductase activity"/>
    <property type="evidence" value="ECO:0007669"/>
    <property type="project" value="UniProtKB-KW"/>
</dbReference>